<evidence type="ECO:0000256" key="9">
    <source>
        <dbReference type="ARBA" id="ARBA00023002"/>
    </source>
</evidence>
<dbReference type="GO" id="GO:0052851">
    <property type="term" value="F:ferric-chelate reductase (NADPH) activity"/>
    <property type="evidence" value="ECO:0007669"/>
    <property type="project" value="UniProtKB-EC"/>
</dbReference>
<dbReference type="HOGENOM" id="CLU_019268_1_0_1"/>
<dbReference type="GO" id="GO:0005886">
    <property type="term" value="C:plasma membrane"/>
    <property type="evidence" value="ECO:0007669"/>
    <property type="project" value="UniProtKB-SubCell"/>
</dbReference>
<comment type="caution">
    <text evidence="16">The sequence shown here is derived from an EMBL/GenBank/DDBJ whole genome shotgun (WGS) entry which is preliminary data.</text>
</comment>
<comment type="similarity">
    <text evidence="2">Belongs to the ferric reductase (FRE) family.</text>
</comment>
<comment type="catalytic activity">
    <reaction evidence="12">
        <text>2 a Fe(II)-siderophore + NADP(+) + H(+) = 2 a Fe(III)-siderophore + NADPH</text>
        <dbReference type="Rhea" id="RHEA:28795"/>
        <dbReference type="Rhea" id="RHEA-COMP:11342"/>
        <dbReference type="Rhea" id="RHEA-COMP:11344"/>
        <dbReference type="ChEBI" id="CHEBI:15378"/>
        <dbReference type="ChEBI" id="CHEBI:29033"/>
        <dbReference type="ChEBI" id="CHEBI:29034"/>
        <dbReference type="ChEBI" id="CHEBI:57783"/>
        <dbReference type="ChEBI" id="CHEBI:58349"/>
        <dbReference type="EC" id="1.16.1.9"/>
    </reaction>
</comment>
<keyword evidence="9" id="KW-0560">Oxidoreductase</keyword>
<dbReference type="OrthoDB" id="10006946at2759"/>
<dbReference type="InterPro" id="IPR051410">
    <property type="entry name" value="Ferric/Cupric_Reductase"/>
</dbReference>
<evidence type="ECO:0000313" key="16">
    <source>
        <dbReference type="EMBL" id="EXF74877.1"/>
    </source>
</evidence>
<dbReference type="AlphaFoldDB" id="A0A010Q4V3"/>
<dbReference type="InterPro" id="IPR039261">
    <property type="entry name" value="FNR_nucleotide-bd"/>
</dbReference>
<keyword evidence="6 14" id="KW-0812">Transmembrane</keyword>
<dbReference type="Pfam" id="PF01794">
    <property type="entry name" value="Ferric_reduct"/>
    <property type="match status" value="1"/>
</dbReference>
<evidence type="ECO:0000256" key="2">
    <source>
        <dbReference type="ARBA" id="ARBA00006278"/>
    </source>
</evidence>
<feature type="region of interest" description="Disordered" evidence="13">
    <location>
        <begin position="488"/>
        <end position="528"/>
    </location>
</feature>
<keyword evidence="5" id="KW-1003">Cell membrane</keyword>
<dbReference type="Pfam" id="PF08030">
    <property type="entry name" value="NAD_binding_6"/>
    <property type="match status" value="1"/>
</dbReference>
<dbReference type="Gene3D" id="3.40.50.80">
    <property type="entry name" value="Nucleotide-binding domain of ferredoxin-NADP reductase (FNR) module"/>
    <property type="match status" value="1"/>
</dbReference>
<dbReference type="InterPro" id="IPR013130">
    <property type="entry name" value="Fe3_Rdtase_TM_dom"/>
</dbReference>
<name>A0A010Q4V3_9PEZI</name>
<evidence type="ECO:0000256" key="12">
    <source>
        <dbReference type="ARBA" id="ARBA00048483"/>
    </source>
</evidence>
<evidence type="ECO:0000256" key="4">
    <source>
        <dbReference type="ARBA" id="ARBA00022448"/>
    </source>
</evidence>
<dbReference type="CDD" id="cd06186">
    <property type="entry name" value="NOX_Duox_like_FAD_NADP"/>
    <property type="match status" value="1"/>
</dbReference>
<dbReference type="GO" id="GO:0015677">
    <property type="term" value="P:copper ion import"/>
    <property type="evidence" value="ECO:0007669"/>
    <property type="project" value="TreeGrafter"/>
</dbReference>
<organism evidence="16 17">
    <name type="scientific">Colletotrichum fioriniae PJ7</name>
    <dbReference type="NCBI Taxonomy" id="1445577"/>
    <lineage>
        <taxon>Eukaryota</taxon>
        <taxon>Fungi</taxon>
        <taxon>Dikarya</taxon>
        <taxon>Ascomycota</taxon>
        <taxon>Pezizomycotina</taxon>
        <taxon>Sordariomycetes</taxon>
        <taxon>Hypocreomycetidae</taxon>
        <taxon>Glomerellales</taxon>
        <taxon>Glomerellaceae</taxon>
        <taxon>Colletotrichum</taxon>
        <taxon>Colletotrichum acutatum species complex</taxon>
    </lineage>
</organism>
<feature type="transmembrane region" description="Helical" evidence="14">
    <location>
        <begin position="236"/>
        <end position="255"/>
    </location>
</feature>
<dbReference type="InterPro" id="IPR017938">
    <property type="entry name" value="Riboflavin_synthase-like_b-brl"/>
</dbReference>
<dbReference type="Proteomes" id="UP000020467">
    <property type="component" value="Unassembled WGS sequence"/>
</dbReference>
<accession>A0A010Q4V3</accession>
<protein>
    <recommendedName>
        <fullName evidence="3">ferric-chelate reductase (NADPH)</fullName>
        <ecNumber evidence="3">1.16.1.9</ecNumber>
    </recommendedName>
</protein>
<evidence type="ECO:0000256" key="5">
    <source>
        <dbReference type="ARBA" id="ARBA00022475"/>
    </source>
</evidence>
<dbReference type="SUPFAM" id="SSF63380">
    <property type="entry name" value="Riboflavin synthase domain-like"/>
    <property type="match status" value="1"/>
</dbReference>
<dbReference type="InterPro" id="IPR017927">
    <property type="entry name" value="FAD-bd_FR_type"/>
</dbReference>
<keyword evidence="7" id="KW-0249">Electron transport</keyword>
<feature type="transmembrane region" description="Helical" evidence="14">
    <location>
        <begin position="175"/>
        <end position="193"/>
    </location>
</feature>
<evidence type="ECO:0000313" key="17">
    <source>
        <dbReference type="Proteomes" id="UP000020467"/>
    </source>
</evidence>
<keyword evidence="4" id="KW-0813">Transport</keyword>
<evidence type="ECO:0000256" key="6">
    <source>
        <dbReference type="ARBA" id="ARBA00022692"/>
    </source>
</evidence>
<dbReference type="PANTHER" id="PTHR32361:SF28">
    <property type="entry name" value="FRP1P"/>
    <property type="match status" value="1"/>
</dbReference>
<keyword evidence="8 14" id="KW-1133">Transmembrane helix</keyword>
<dbReference type="eggNOG" id="KOG0039">
    <property type="taxonomic scope" value="Eukaryota"/>
</dbReference>
<dbReference type="InterPro" id="IPR013121">
    <property type="entry name" value="Fe_red_NAD-bd_6"/>
</dbReference>
<reference evidence="16 17" key="1">
    <citation type="submission" date="2014-02" db="EMBL/GenBank/DDBJ databases">
        <title>The genome sequence of Colletotrichum fioriniae PJ7.</title>
        <authorList>
            <person name="Baroncelli R."/>
            <person name="Thon M.R."/>
        </authorList>
    </citation>
    <scope>NUCLEOTIDE SEQUENCE [LARGE SCALE GENOMIC DNA]</scope>
    <source>
        <strain evidence="16 17">PJ7</strain>
    </source>
</reference>
<proteinExistence type="inferred from homology"/>
<keyword evidence="17" id="KW-1185">Reference proteome</keyword>
<evidence type="ECO:0000256" key="13">
    <source>
        <dbReference type="SAM" id="MobiDB-lite"/>
    </source>
</evidence>
<feature type="transmembrane region" description="Helical" evidence="14">
    <location>
        <begin position="205"/>
        <end position="224"/>
    </location>
</feature>
<dbReference type="GO" id="GO:0006879">
    <property type="term" value="P:intracellular iron ion homeostasis"/>
    <property type="evidence" value="ECO:0007669"/>
    <property type="project" value="TreeGrafter"/>
</dbReference>
<evidence type="ECO:0000256" key="1">
    <source>
        <dbReference type="ARBA" id="ARBA00004651"/>
    </source>
</evidence>
<evidence type="ECO:0000259" key="15">
    <source>
        <dbReference type="PROSITE" id="PS51384"/>
    </source>
</evidence>
<dbReference type="PANTHER" id="PTHR32361">
    <property type="entry name" value="FERRIC/CUPRIC REDUCTASE TRANSMEMBRANE COMPONENT"/>
    <property type="match status" value="1"/>
</dbReference>
<dbReference type="GO" id="GO:0006826">
    <property type="term" value="P:iron ion transport"/>
    <property type="evidence" value="ECO:0007669"/>
    <property type="project" value="TreeGrafter"/>
</dbReference>
<evidence type="ECO:0000256" key="8">
    <source>
        <dbReference type="ARBA" id="ARBA00022989"/>
    </source>
</evidence>
<dbReference type="PROSITE" id="PS51384">
    <property type="entry name" value="FAD_FR"/>
    <property type="match status" value="1"/>
</dbReference>
<evidence type="ECO:0000256" key="7">
    <source>
        <dbReference type="ARBA" id="ARBA00022982"/>
    </source>
</evidence>
<evidence type="ECO:0000256" key="10">
    <source>
        <dbReference type="ARBA" id="ARBA00023065"/>
    </source>
</evidence>
<evidence type="ECO:0000256" key="14">
    <source>
        <dbReference type="SAM" id="Phobius"/>
    </source>
</evidence>
<dbReference type="KEGG" id="cfj:CFIO01_04205"/>
<dbReference type="SFLD" id="SFLDG01168">
    <property type="entry name" value="Ferric_reductase_subgroup_(FRE"/>
    <property type="match status" value="1"/>
</dbReference>
<evidence type="ECO:0000256" key="3">
    <source>
        <dbReference type="ARBA" id="ARBA00012668"/>
    </source>
</evidence>
<dbReference type="InterPro" id="IPR013112">
    <property type="entry name" value="FAD-bd_8"/>
</dbReference>
<feature type="transmembrane region" description="Helical" evidence="14">
    <location>
        <begin position="28"/>
        <end position="49"/>
    </location>
</feature>
<dbReference type="SFLD" id="SFLDS00052">
    <property type="entry name" value="Ferric_Reductase_Domain"/>
    <property type="match status" value="1"/>
</dbReference>
<evidence type="ECO:0000256" key="11">
    <source>
        <dbReference type="ARBA" id="ARBA00023136"/>
    </source>
</evidence>
<sequence>MSWPYRFVDLSKEEVQIRRQTLDRYGSYAQYSALTPVIIALLFRLGAYLSQRWQSGASYSAVPGSPELKTRRQSWGHSWEATIKKWKWWLADDVYFMGQHWGQKDQWVFGSAWASWLLVLSVLETGDDYLHLTKRFGIIAVSQIPFQYLLALKSFSPIAKAFRTSHEELNKWHRVLSRVTLSLLVLHAVFYLNFFVAKGIVQKRLFAPVVFAGVVAFATMNMMTSTAAATVRRYSYRVFFITHLIGAFAIPVLVFFHAKSARLFMVKAIIVFLIDLTVRRLRTVMALSKVETIPGTNLIKISASIPQHRISAFHTRPGSHIYLSVPAAARPGAGPTSPDAMLFEFLFNPFTVASVDENNGSLTLVARQLDGPLTRHLGRFANAGTGIEDGKVPLCIEGPYGAASLHFDKLTGSSVDRFLLVAGGVGATFTVPIYHAILQDNPSAKVELVWSVRGASDVTWATATDKSVSKSVLDDPNVRVFLTGEALNSDSTGPMAGLPAETNDEGEMEMSSLQRDRRRNRLTSESSRKRPDLRKIVDDFFRQGAEERVAVLVCGPAEMGREVREYVGAWVMRGRDVVWHNEAFGW</sequence>
<gene>
    <name evidence="16" type="ORF">CFIO01_04205</name>
</gene>
<comment type="subcellular location">
    <subcellularLocation>
        <location evidence="1">Cell membrane</location>
        <topology evidence="1">Multi-pass membrane protein</topology>
    </subcellularLocation>
</comment>
<dbReference type="EMBL" id="JARH01000939">
    <property type="protein sequence ID" value="EXF74877.1"/>
    <property type="molecule type" value="Genomic_DNA"/>
</dbReference>
<dbReference type="Pfam" id="PF08022">
    <property type="entry name" value="FAD_binding_8"/>
    <property type="match status" value="1"/>
</dbReference>
<dbReference type="SUPFAM" id="SSF52343">
    <property type="entry name" value="Ferredoxin reductase-like, C-terminal NADP-linked domain"/>
    <property type="match status" value="1"/>
</dbReference>
<dbReference type="EC" id="1.16.1.9" evidence="3"/>
<feature type="domain" description="FAD-binding FR-type" evidence="15">
    <location>
        <begin position="271"/>
        <end position="406"/>
    </location>
</feature>
<keyword evidence="10" id="KW-0406">Ion transport</keyword>
<keyword evidence="11 14" id="KW-0472">Membrane</keyword>